<dbReference type="VEuPathDB" id="CryptoDB:Cvel_9156"/>
<organism evidence="1">
    <name type="scientific">Chromera velia CCMP2878</name>
    <dbReference type="NCBI Taxonomy" id="1169474"/>
    <lineage>
        <taxon>Eukaryota</taxon>
        <taxon>Sar</taxon>
        <taxon>Alveolata</taxon>
        <taxon>Colpodellida</taxon>
        <taxon>Chromeraceae</taxon>
        <taxon>Chromera</taxon>
    </lineage>
</organism>
<dbReference type="PhylomeDB" id="A0A0G4HWY5"/>
<sequence>MALSEILDVPGSDVIFPCLVPFLSLLELVRLRGSSRSVRRDIDGSAELTARTREAWVAFPDQSAIPSRRQQDFPNLLRVISRWFGGDRRVLRGLLSGGGESSTEGWWGGGGEREPLFISPPSPLKFQSGPDASLPPCLVTRLCDITHVDTVRADFASLNSVLEFDHEGRSFALAMVNVPLFPDPNDEEGDSLFARVFECPEDDHFDRIRTAMAEDEEYIEKSVLDGDDRWRRFVPGTAPLTPTHFAVSVVKWEMSLWDWRRSSFVSRQFVTVRRSGPNDEPDAAVENFCAPFDSDDPAHQEVLYPYAGEHRRQRDLSQDLLYAEPQYVTFGASAASRRGFFSGPSEIVVARVKILKFVDWCAGRKRQSECGGRPLHCTV</sequence>
<gene>
    <name evidence="1" type="ORF">Cvel_9156</name>
</gene>
<accession>A0A0G4HWY5</accession>
<dbReference type="AlphaFoldDB" id="A0A0G4HWY5"/>
<reference evidence="1" key="1">
    <citation type="submission" date="2014-11" db="EMBL/GenBank/DDBJ databases">
        <authorList>
            <person name="Otto D Thomas"/>
            <person name="Naeem Raeece"/>
        </authorList>
    </citation>
    <scope>NUCLEOTIDE SEQUENCE</scope>
</reference>
<dbReference type="EMBL" id="CDMZ01004209">
    <property type="protein sequence ID" value="CEM49018.1"/>
    <property type="molecule type" value="Genomic_DNA"/>
</dbReference>
<evidence type="ECO:0000313" key="1">
    <source>
        <dbReference type="EMBL" id="CEM49018.1"/>
    </source>
</evidence>
<name>A0A0G4HWY5_9ALVE</name>
<proteinExistence type="predicted"/>
<protein>
    <submittedName>
        <fullName evidence="1">Uncharacterized protein</fullName>
    </submittedName>
</protein>